<reference evidence="2 4" key="3">
    <citation type="submission" date="2024-08" db="EMBL/GenBank/DDBJ databases">
        <authorList>
            <person name="Wei W."/>
        </authorList>
    </citation>
    <scope>NUCLEOTIDE SEQUENCE [LARGE SCALE GENOMIC DNA]</scope>
    <source>
        <strain evidence="2 4">XU2</strain>
    </source>
</reference>
<name>A0A5M8QT85_9BACT</name>
<organism evidence="1 3">
    <name type="scientific">Rufibacter glacialis</name>
    <dbReference type="NCBI Taxonomy" id="1259555"/>
    <lineage>
        <taxon>Bacteria</taxon>
        <taxon>Pseudomonadati</taxon>
        <taxon>Bacteroidota</taxon>
        <taxon>Cytophagia</taxon>
        <taxon>Cytophagales</taxon>
        <taxon>Hymenobacteraceae</taxon>
        <taxon>Rufibacter</taxon>
    </lineage>
</organism>
<reference evidence="1 3" key="2">
    <citation type="submission" date="2019-09" db="EMBL/GenBank/DDBJ databases">
        <title>A bacterium isolated from glacier soil.</title>
        <authorList>
            <person name="Liu Q."/>
        </authorList>
    </citation>
    <scope>NUCLEOTIDE SEQUENCE [LARGE SCALE GENOMIC DNA]</scope>
    <source>
        <strain evidence="1 3">MDT1-10-3</strain>
    </source>
</reference>
<protein>
    <submittedName>
        <fullName evidence="1">Class I SAM-dependent methyltransferase</fullName>
        <ecNumber evidence="2">2.1.1.222</ecNumber>
        <ecNumber evidence="2">2.1.1.64</ecNumber>
    </submittedName>
</protein>
<evidence type="ECO:0000313" key="4">
    <source>
        <dbReference type="Proteomes" id="UP001570846"/>
    </source>
</evidence>
<dbReference type="EC" id="2.1.1.222" evidence="2"/>
<sequence>MDNSNGYEGIAARFISGRGQDLNGIGASQVQEWSRTLEAGSMVLDLGCGTGIPISKILVNQGFTVYGLDASPTMTEAFLRNFPYMPVACEPVQDSTFFQRKFDGIVAWGLIFLLSEEAQALTIQKAAKALKPGGKFLFTAPFRKAAWKDVMTHQYSRSLGAAKYRELLLSSGLQVVREFKDAGDNYYYDAVKTETLLP</sequence>
<proteinExistence type="predicted"/>
<dbReference type="GO" id="GO:0032259">
    <property type="term" value="P:methylation"/>
    <property type="evidence" value="ECO:0007669"/>
    <property type="project" value="UniProtKB-KW"/>
</dbReference>
<dbReference type="Proteomes" id="UP001570846">
    <property type="component" value="Unassembled WGS sequence"/>
</dbReference>
<dbReference type="EMBL" id="JBGOGF010000012">
    <property type="protein sequence ID" value="MFA1773411.1"/>
    <property type="molecule type" value="Genomic_DNA"/>
</dbReference>
<dbReference type="GO" id="GO:0102208">
    <property type="term" value="F:2-polyprenyl-6-hydroxyphenol methylase activity"/>
    <property type="evidence" value="ECO:0007669"/>
    <property type="project" value="UniProtKB-EC"/>
</dbReference>
<dbReference type="EC" id="2.1.1.64" evidence="2"/>
<evidence type="ECO:0000313" key="1">
    <source>
        <dbReference type="EMBL" id="KAA6438074.1"/>
    </source>
</evidence>
<reference evidence="1 3" key="1">
    <citation type="submission" date="2019-07" db="EMBL/GenBank/DDBJ databases">
        <authorList>
            <person name="Qu J.-H."/>
        </authorList>
    </citation>
    <scope>NUCLEOTIDE SEQUENCE [LARGE SCALE GENOMIC DNA]</scope>
    <source>
        <strain evidence="1 3">MDT1-10-3</strain>
    </source>
</reference>
<dbReference type="Pfam" id="PF13489">
    <property type="entry name" value="Methyltransf_23"/>
    <property type="match status" value="1"/>
</dbReference>
<evidence type="ECO:0000313" key="3">
    <source>
        <dbReference type="Proteomes" id="UP000323866"/>
    </source>
</evidence>
<dbReference type="GO" id="GO:0061542">
    <property type="term" value="F:3-demethylubiquinol 3-O-methyltransferase activity"/>
    <property type="evidence" value="ECO:0007669"/>
    <property type="project" value="UniProtKB-EC"/>
</dbReference>
<dbReference type="Gene3D" id="3.40.50.150">
    <property type="entry name" value="Vaccinia Virus protein VP39"/>
    <property type="match status" value="1"/>
</dbReference>
<keyword evidence="1" id="KW-0808">Transferase</keyword>
<gene>
    <name evidence="2" type="ORF">ACD591_19075</name>
    <name evidence="1" type="ORF">FOE74_00075</name>
</gene>
<dbReference type="EMBL" id="VKKZ01000001">
    <property type="protein sequence ID" value="KAA6438074.1"/>
    <property type="molecule type" value="Genomic_DNA"/>
</dbReference>
<dbReference type="PANTHER" id="PTHR43861">
    <property type="entry name" value="TRANS-ACONITATE 2-METHYLTRANSFERASE-RELATED"/>
    <property type="match status" value="1"/>
</dbReference>
<keyword evidence="1" id="KW-0489">Methyltransferase</keyword>
<dbReference type="OrthoDB" id="9789123at2"/>
<dbReference type="SUPFAM" id="SSF53335">
    <property type="entry name" value="S-adenosyl-L-methionine-dependent methyltransferases"/>
    <property type="match status" value="1"/>
</dbReference>
<comment type="caution">
    <text evidence="1">The sequence shown here is derived from an EMBL/GenBank/DDBJ whole genome shotgun (WGS) entry which is preliminary data.</text>
</comment>
<evidence type="ECO:0000313" key="2">
    <source>
        <dbReference type="EMBL" id="MFA1773411.1"/>
    </source>
</evidence>
<keyword evidence="4" id="KW-1185">Reference proteome</keyword>
<dbReference type="InterPro" id="IPR029063">
    <property type="entry name" value="SAM-dependent_MTases_sf"/>
</dbReference>
<dbReference type="Proteomes" id="UP000323866">
    <property type="component" value="Unassembled WGS sequence"/>
</dbReference>
<dbReference type="CDD" id="cd02440">
    <property type="entry name" value="AdoMet_MTases"/>
    <property type="match status" value="1"/>
</dbReference>
<dbReference type="RefSeq" id="WP_149096574.1">
    <property type="nucleotide sequence ID" value="NZ_BMMG01000010.1"/>
</dbReference>
<dbReference type="AlphaFoldDB" id="A0A5M8QT85"/>
<accession>A0A5M8QT85</accession>